<evidence type="ECO:0000259" key="4">
    <source>
        <dbReference type="PROSITE" id="PS50158"/>
    </source>
</evidence>
<dbReference type="PANTHER" id="PTHR48475:SF2">
    <property type="entry name" value="RIBONUCLEASE H"/>
    <property type="match status" value="1"/>
</dbReference>
<proteinExistence type="predicted"/>
<dbReference type="Gene3D" id="3.30.420.10">
    <property type="entry name" value="Ribonuclease H-like superfamily/Ribonuclease H"/>
    <property type="match status" value="2"/>
</dbReference>
<dbReference type="SUPFAM" id="SSF57756">
    <property type="entry name" value="Retrovirus zinc finger-like domains"/>
    <property type="match status" value="1"/>
</dbReference>
<keyword evidence="2" id="KW-0175">Coiled coil</keyword>
<evidence type="ECO:0000313" key="5">
    <source>
        <dbReference type="EMBL" id="GEU61746.1"/>
    </source>
</evidence>
<reference evidence="5" key="1">
    <citation type="journal article" date="2019" name="Sci. Rep.">
        <title>Draft genome of Tanacetum cinerariifolium, the natural source of mosquito coil.</title>
        <authorList>
            <person name="Yamashiro T."/>
            <person name="Shiraishi A."/>
            <person name="Satake H."/>
            <person name="Nakayama K."/>
        </authorList>
    </citation>
    <scope>NUCLEOTIDE SEQUENCE</scope>
</reference>
<dbReference type="GO" id="GO:0003676">
    <property type="term" value="F:nucleic acid binding"/>
    <property type="evidence" value="ECO:0007669"/>
    <property type="project" value="InterPro"/>
</dbReference>
<dbReference type="InterPro" id="IPR012337">
    <property type="entry name" value="RNaseH-like_sf"/>
</dbReference>
<dbReference type="Pfam" id="PF00078">
    <property type="entry name" value="RVT_1"/>
    <property type="match status" value="1"/>
</dbReference>
<feature type="region of interest" description="Disordered" evidence="3">
    <location>
        <begin position="2317"/>
        <end position="2337"/>
    </location>
</feature>
<dbReference type="SUPFAM" id="SSF56672">
    <property type="entry name" value="DNA/RNA polymerases"/>
    <property type="match status" value="2"/>
</dbReference>
<dbReference type="CDD" id="cd09279">
    <property type="entry name" value="RNase_HI_like"/>
    <property type="match status" value="1"/>
</dbReference>
<organism evidence="5">
    <name type="scientific">Tanacetum cinerariifolium</name>
    <name type="common">Dalmatian daisy</name>
    <name type="synonym">Chrysanthemum cinerariifolium</name>
    <dbReference type="NCBI Taxonomy" id="118510"/>
    <lineage>
        <taxon>Eukaryota</taxon>
        <taxon>Viridiplantae</taxon>
        <taxon>Streptophyta</taxon>
        <taxon>Embryophyta</taxon>
        <taxon>Tracheophyta</taxon>
        <taxon>Spermatophyta</taxon>
        <taxon>Magnoliopsida</taxon>
        <taxon>eudicotyledons</taxon>
        <taxon>Gunneridae</taxon>
        <taxon>Pentapetalae</taxon>
        <taxon>asterids</taxon>
        <taxon>campanulids</taxon>
        <taxon>Asterales</taxon>
        <taxon>Asteraceae</taxon>
        <taxon>Asteroideae</taxon>
        <taxon>Anthemideae</taxon>
        <taxon>Anthemidinae</taxon>
        <taxon>Tanacetum</taxon>
    </lineage>
</organism>
<feature type="region of interest" description="Disordered" evidence="3">
    <location>
        <begin position="734"/>
        <end position="755"/>
    </location>
</feature>
<dbReference type="PANTHER" id="PTHR48475">
    <property type="entry name" value="RIBONUCLEASE H"/>
    <property type="match status" value="1"/>
</dbReference>
<feature type="region of interest" description="Disordered" evidence="3">
    <location>
        <begin position="2381"/>
        <end position="2451"/>
    </location>
</feature>
<evidence type="ECO:0000256" key="1">
    <source>
        <dbReference type="PROSITE-ProRule" id="PRU00047"/>
    </source>
</evidence>
<feature type="region of interest" description="Disordered" evidence="3">
    <location>
        <begin position="1908"/>
        <end position="1943"/>
    </location>
</feature>
<dbReference type="Pfam" id="PF13976">
    <property type="entry name" value="gag_pre-integrs"/>
    <property type="match status" value="1"/>
</dbReference>
<dbReference type="InterPro" id="IPR005162">
    <property type="entry name" value="Retrotrans_gag_dom"/>
</dbReference>
<dbReference type="EMBL" id="BKCJ010004556">
    <property type="protein sequence ID" value="GEU61746.1"/>
    <property type="molecule type" value="Genomic_DNA"/>
</dbReference>
<sequence>MLKQGDYERWRLRIEQYFQVQDYALWDVIENGNSFKLVVETTTNEFGTTTTHILGPVTTEEKAQKKNDVKAKKSKNASKEKPNELKESFNAPLVKDRASNNKDCSVEFPIVVEKKTVVPTYAKIEFVKAKQQEKPVRKPVKYAEMYRSQEVLNMCRLTAIIIKGKGWNQGIIIQGPNSAVVNALRVNKVNVVKALACWVWRPTKPNGTSITLKRHNYIDGHPQQVQKDQEYIDSGCSRHMTGNLSYLSYFKEFNGGYVTFGEEQMVAELLAKELFTLNATNDEPQSSCDAGDKDGNGVNKDSGIDTHEKLANSINDVNIVGQRINTASTNFDNGSLNINTNSPIVSTASPEATYADFLGDKPKGDMSNINTTYQVPYTLNTRIHKDHSFDLVIGDVQSSMRIEQYFLMTDYSLWEVILNVYSPAPTKVVNSVLQPVAPTTAKQKLDRKNELKASGTFIMALPDKHRLKFNTHKDAKTLMEAIEKRFRGNIETKKRNKTDLEEQSLDDLFNSLKIYEAEVKSSSHVGTTTQNIAFMSFSNTDSTNESVSAADSVSAVSAIIPASSLPNVDNLSNAIIYSFFASQSNSSQLDNDDLKQIDADDLKEMDLKLQMAMLTVECYNCHMKGHFVRKCRSPKDTKRNGAVEPQKRNVPVETSTSNALVSQCDGIGNGYHAVPPSYTRTFMPPKPDLVFNTIPNDVETDHLTFNVKLSPTKPDNDLYHTYRPSAPIIQDWVSDSEDESETKSPQNPTSNGKHKNSKACFVCKRLDHLIKDCDYHENKMAQTTARTHAQRGYHKHYAQMTLPKPQRHMVPTAVVTQGNPQHALQDKGVIDSGCSRHMTGNMSYLSDFKELNGGYISFRGNPKGENKPNVVGSGPTWLFNIDTLTRTMNYQPVIAGNQTNLSVGFQEQFDAEKAREEIEQKYELFLVWSSGPTNPQNTNEDAAFIEKELEFETKKPEFKVNVSPSNSAYTNTFSAAGPSNVAASPTYGKSLCIDASQYFNDTDMPKLEDIIYFDDDDDVRAQADFNNLETSITVSPIPITRVHKDHHEELLQIKMQNVLVLVDLPHGKRAIGHTQEEGIDYEEVFTLVVRIKDIRLFLAYASFMGFIMYQMDVKIAFLYGTIEKEVYVCQPLGFEDPDHPDKVYKVVKELYGLHQAPRAWYETLANYLLENGFQRGKIDQTLFIKRQKGLHVKQKKDGIFISHDKYVAEILRKFKLTDKKLASTPIDTEKPLLKYPDVGEKDGIKVSAVDLQVSAVRLMLLLLVQKFLLFSLMNWCCSLSAVRLEALVNKKKVVVTEASIRDALCLDDAEGVECLPNEEIFIELARMGYKKPSTKLTFYKEFFSSLAIYSIPYTTYSTTTTILGYPFHISSTTDTTSILSISTPSPQQQQQPLQDDGISMDFLYTLLDTCTTFTRRVEHLEQEKIAQAIKITKLKQSMKKLERRNKGRMNMDQDAGVGLEEDKDVDADIVKDVISMHEDKSELAKVQEVVEVVTTAKLIYEVTASSDPITTASTTIAVKTKPLKKQAQIEQDEKYARELEVELNKNIDWDEVIDHVNKKAKEDPAIKKYQALKTKPQTKAQVRKNIIVYLKNVAGFKMDYFKGMYYDDIHPIFEAKFNTNMAFLQNTKEHIEEEHSRALKRLNETLTKKVAKRQKLDEEIEDEIYVCQPLGFEDLDHPDKVYKVVKALFGLHQAPRAWYETLANYLLSNGFHRGKIDQTLFIKRQNGDFFLVHVCVDDIIFGSTKKELCNEFERLMKDRFQMSSIGELTFFLGLKIKQKGDRISISQDKYVTEVLRKFNLSYIKTVSTPGEMEQPLVKDADSVDVDVHLYRSMIGSLMYLTASRPDILLISWQCKKKIVVATSTTEAEYVAATMSPMIYTSCIKQFWTSAKVKTVNEAVRLQALVDGKKRKHKSRRKQRKEIKVPHIEPQTEERVPTPSNDLLPSGEDRMKLNELMNLCTNLQKYVLDLEKAKTAQAKEIANLKKRGRMNKEDLFEVHDLDGDDVIVDVTTEGMEESKKTQSKITKGSSKRVGDEIEQESAKRQRLKKEDDTTELKRCLEIVPEDDDDVTIKETHISSKSHTIVDYRIYKEGKKSYFKIIKADGNSQNYLTFRTMFKNFNIEDLEVLRSIVNTRFEKTKPVNDMDNLLIQNLKTIFEQHVKDNIWKYQQGVVKVYNWKLFDFYVVYCVTTQNMVYYLLVNKMYPFTNNILHQLWKDVRLQAKKTHSDLQTKKQQSDSAPKQTPGTTNLVFTMMGPLLRTTQATTTTTSAADLQRAPFTTPHQTVPETDPTEPPLAPLRNKGSDLEVDKLALEGVAPELAPKYEASPPRHQKERREMDSLRPSVFTRIGKKVVGDQTADLQYLGTQENNGWRTNVHTRLGSHDVHDRLGRLRSLSKSPPTSDSKDSRRKCRKSVSSSSSDSSDNEDEETRHWKSRNGYRNQEDEDMSRPWRRQKVDAFTRRISDFSEDKRRRMPANVKTYDGISDPDDHLKIFKSAATIENWPQPVWCHMLNSTLVRNARNWFSKLPRRSIDGFEELRRAFHLNFTQRKKCAKKPVKLARVKQRQGESTSTYVERYKDDMGDRGNDNYTPLTKTPKEILATKGANFSKPPLMCTPEERHVGNGYCEYHGQKGHTTNECVQLRQLIDKLVKEGRSPSPYNGIIGRPGISTICTVPSTAHGMLKFPVDGGIITIYNTTVPPRECNTVACDATQTQTQHAAKVINLKVAIHPDYPEQEVSIEGRCLTEAGRRLRQKKRGQALERAKAIPEEVNKLMDAGATYQRLVDSAFEGKVGHNLEVYVDDLIIKSHTEDELVRDIEETFRTLRKINMKLNPKKCTFGATEGMFLGYLIEPDGIKPCPKKTKAVIQLPSPRTMKEVQSLNGKLAGLNRFLSKPRTAVKGQILAGFIIKKPDTDVAPPRSKVKLHEPWILFTDGSSCVDGSGAGLILTNPEGMEFTYALCFEFTATNTEAEYEALIAGLRIATRMGVRNLEENVDSRLVANHVLGEYVAKDDNMADYVLREIHTGSCSMHSGPWSVVARALRSGYYWPTMHRDAPGGLKFLIVAIDYFTKWIKAKQWLQSQTNGLVERANRSLGEGIKARLDKHKGMWVEELSHILWAHRTTIKVSTGDTTFSLVYGIETAIPAKTGMPTIRSAEKFMETVCFGNDHVAAILGFGDLQWGNILITRVYFVEGLGHNLFSVGQFCDSDLEVAFRRNACFVRNLEGFDLLKGDRSTNLYTINLHETTSASPICLMARASSTKSWLWHQRLSHLNFDTINDLARNDLVSGLDLTYAPSTITTQQPTKGELDLVFEAMYDDYIGGQPLAIARTVPPAQEP</sequence>
<feature type="coiled-coil region" evidence="2">
    <location>
        <begin position="1621"/>
        <end position="1659"/>
    </location>
</feature>
<feature type="region of interest" description="Disordered" evidence="3">
    <location>
        <begin position="2263"/>
        <end position="2300"/>
    </location>
</feature>
<feature type="compositionally biased region" description="Basic and acidic residues" evidence="3">
    <location>
        <begin position="2225"/>
        <end position="2234"/>
    </location>
</feature>
<feature type="region of interest" description="Disordered" evidence="3">
    <location>
        <begin position="2014"/>
        <end position="2048"/>
    </location>
</feature>
<protein>
    <submittedName>
        <fullName evidence="5">Uncharacterized mitochondrial protein AtMg00810-like</fullName>
    </submittedName>
</protein>
<feature type="compositionally biased region" description="Basic residues" evidence="3">
    <location>
        <begin position="1908"/>
        <end position="1920"/>
    </location>
</feature>
<dbReference type="Pfam" id="PF07727">
    <property type="entry name" value="RVT_2"/>
    <property type="match status" value="2"/>
</dbReference>
<dbReference type="InterPro" id="IPR013103">
    <property type="entry name" value="RVT_2"/>
</dbReference>
<dbReference type="InterPro" id="IPR025724">
    <property type="entry name" value="GAG-pre-integrase_dom"/>
</dbReference>
<feature type="compositionally biased region" description="Basic and acidic residues" evidence="3">
    <location>
        <begin position="633"/>
        <end position="647"/>
    </location>
</feature>
<keyword evidence="1" id="KW-0862">Zinc</keyword>
<feature type="compositionally biased region" description="Basic and acidic residues" evidence="3">
    <location>
        <begin position="59"/>
        <end position="87"/>
    </location>
</feature>
<evidence type="ECO:0000256" key="3">
    <source>
        <dbReference type="SAM" id="MobiDB-lite"/>
    </source>
</evidence>
<feature type="compositionally biased region" description="Basic and acidic residues" evidence="3">
    <location>
        <begin position="1921"/>
        <end position="1935"/>
    </location>
</feature>
<feature type="region of interest" description="Disordered" evidence="3">
    <location>
        <begin position="55"/>
        <end position="90"/>
    </location>
</feature>
<feature type="compositionally biased region" description="Basic and acidic residues" evidence="3">
    <location>
        <begin position="2031"/>
        <end position="2048"/>
    </location>
</feature>
<dbReference type="Pfam" id="PF03732">
    <property type="entry name" value="Retrotrans_gag"/>
    <property type="match status" value="1"/>
</dbReference>
<accession>A0A6L2LIU7</accession>
<dbReference type="Pfam" id="PF13456">
    <property type="entry name" value="RVT_3"/>
    <property type="match status" value="1"/>
</dbReference>
<dbReference type="InterPro" id="IPR043128">
    <property type="entry name" value="Rev_trsase/Diguanyl_cyclase"/>
</dbReference>
<dbReference type="InterPro" id="IPR043502">
    <property type="entry name" value="DNA/RNA_pol_sf"/>
</dbReference>
<dbReference type="GO" id="GO:0008270">
    <property type="term" value="F:zinc ion binding"/>
    <property type="evidence" value="ECO:0007669"/>
    <property type="project" value="UniProtKB-KW"/>
</dbReference>
<dbReference type="InterPro" id="IPR036397">
    <property type="entry name" value="RNaseH_sf"/>
</dbReference>
<feature type="compositionally biased region" description="Polar residues" evidence="3">
    <location>
        <begin position="2235"/>
        <end position="2245"/>
    </location>
</feature>
<feature type="domain" description="CCHC-type" evidence="4">
    <location>
        <begin position="618"/>
        <end position="633"/>
    </location>
</feature>
<name>A0A6L2LIU7_TANCI</name>
<dbReference type="SMART" id="SM00343">
    <property type="entry name" value="ZnF_C2HC"/>
    <property type="match status" value="2"/>
</dbReference>
<dbReference type="InterPro" id="IPR002156">
    <property type="entry name" value="RNaseH_domain"/>
</dbReference>
<keyword evidence="1" id="KW-0479">Metal-binding</keyword>
<evidence type="ECO:0000256" key="2">
    <source>
        <dbReference type="SAM" id="Coils"/>
    </source>
</evidence>
<feature type="region of interest" description="Disordered" evidence="3">
    <location>
        <begin position="282"/>
        <end position="304"/>
    </location>
</feature>
<dbReference type="CDD" id="cd01647">
    <property type="entry name" value="RT_LTR"/>
    <property type="match status" value="1"/>
</dbReference>
<gene>
    <name evidence="5" type="ORF">Tci_033724</name>
</gene>
<comment type="caution">
    <text evidence="5">The sequence shown here is derived from an EMBL/GenBank/DDBJ whole genome shotgun (WGS) entry which is preliminary data.</text>
</comment>
<dbReference type="PROSITE" id="PS50158">
    <property type="entry name" value="ZF_CCHC"/>
    <property type="match status" value="1"/>
</dbReference>
<dbReference type="InterPro" id="IPR001878">
    <property type="entry name" value="Znf_CCHC"/>
</dbReference>
<dbReference type="InterPro" id="IPR000477">
    <property type="entry name" value="RT_dom"/>
</dbReference>
<feature type="region of interest" description="Disordered" evidence="3">
    <location>
        <begin position="2225"/>
        <end position="2245"/>
    </location>
</feature>
<dbReference type="InterPro" id="IPR036875">
    <property type="entry name" value="Znf_CCHC_sf"/>
</dbReference>
<dbReference type="Gene3D" id="3.30.70.270">
    <property type="match status" value="1"/>
</dbReference>
<keyword evidence="1" id="KW-0863">Zinc-finger</keyword>
<feature type="region of interest" description="Disordered" evidence="3">
    <location>
        <begin position="632"/>
        <end position="657"/>
    </location>
</feature>
<dbReference type="GO" id="GO:0004523">
    <property type="term" value="F:RNA-DNA hybrid ribonuclease activity"/>
    <property type="evidence" value="ECO:0007669"/>
    <property type="project" value="InterPro"/>
</dbReference>
<dbReference type="SUPFAM" id="SSF53098">
    <property type="entry name" value="Ribonuclease H-like"/>
    <property type="match status" value="1"/>
</dbReference>